<dbReference type="Proteomes" id="UP000483672">
    <property type="component" value="Unassembled WGS sequence"/>
</dbReference>
<keyword evidence="1" id="KW-0812">Transmembrane</keyword>
<protein>
    <submittedName>
        <fullName evidence="2">Uncharacterized protein</fullName>
    </submittedName>
</protein>
<comment type="caution">
    <text evidence="2">The sequence shown here is derived from an EMBL/GenBank/DDBJ whole genome shotgun (WGS) entry which is preliminary data.</text>
</comment>
<reference evidence="2 3" key="1">
    <citation type="submission" date="2019-06" db="EMBL/GenBank/DDBJ databases">
        <authorList>
            <person name="Palmer J.M."/>
        </authorList>
    </citation>
    <scope>NUCLEOTIDE SEQUENCE [LARGE SCALE GENOMIC DNA]</scope>
    <source>
        <strain evidence="2 3">TWF191</strain>
    </source>
</reference>
<dbReference type="AlphaFoldDB" id="A0A6G1MMH4"/>
<dbReference type="EMBL" id="WIPF01000121">
    <property type="protein sequence ID" value="KAF3206698.1"/>
    <property type="molecule type" value="Genomic_DNA"/>
</dbReference>
<organism evidence="2 3">
    <name type="scientific">Orbilia oligospora</name>
    <name type="common">Nematode-trapping fungus</name>
    <name type="synonym">Arthrobotrys oligospora</name>
    <dbReference type="NCBI Taxonomy" id="2813651"/>
    <lineage>
        <taxon>Eukaryota</taxon>
        <taxon>Fungi</taxon>
        <taxon>Dikarya</taxon>
        <taxon>Ascomycota</taxon>
        <taxon>Pezizomycotina</taxon>
        <taxon>Orbiliomycetes</taxon>
        <taxon>Orbiliales</taxon>
        <taxon>Orbiliaceae</taxon>
        <taxon>Orbilia</taxon>
    </lineage>
</organism>
<keyword evidence="1" id="KW-0472">Membrane</keyword>
<sequence>MDYRAIPLSTSNKLVLQDIIISKKEPEPCEYERVYRILVGDDGPVIALLERSSQNHSFRSAFVASPDEMLPRLSHFLRCLRKNLLPQNTQIASSVGGIGYATANKLIRIPAAFTKHLILVLADEPDTIFDISSTKYQDFILYILDLYVFLAEIATVSLVTLHNLVSKILDMPHRVCIIEKIVLGITGAALLTKLLAKNSLIW</sequence>
<proteinExistence type="predicted"/>
<evidence type="ECO:0000313" key="3">
    <source>
        <dbReference type="Proteomes" id="UP000483672"/>
    </source>
</evidence>
<gene>
    <name evidence="2" type="ORF">TWF191_001365</name>
</gene>
<keyword evidence="1" id="KW-1133">Transmembrane helix</keyword>
<evidence type="ECO:0000313" key="2">
    <source>
        <dbReference type="EMBL" id="KAF3206698.1"/>
    </source>
</evidence>
<name>A0A6G1MMH4_ORBOL</name>
<feature type="transmembrane region" description="Helical" evidence="1">
    <location>
        <begin position="139"/>
        <end position="165"/>
    </location>
</feature>
<accession>A0A6G1MMH4</accession>
<evidence type="ECO:0000256" key="1">
    <source>
        <dbReference type="SAM" id="Phobius"/>
    </source>
</evidence>